<evidence type="ECO:0000259" key="2">
    <source>
        <dbReference type="Pfam" id="PF00561"/>
    </source>
</evidence>
<protein>
    <recommendedName>
        <fullName evidence="2">AB hydrolase-1 domain-containing protein</fullName>
    </recommendedName>
</protein>
<dbReference type="OrthoDB" id="7457040at2759"/>
<dbReference type="GO" id="GO:0006654">
    <property type="term" value="P:phosphatidic acid biosynthetic process"/>
    <property type="evidence" value="ECO:0007669"/>
    <property type="project" value="TreeGrafter"/>
</dbReference>
<dbReference type="PANTHER" id="PTHR42886:SF29">
    <property type="entry name" value="PUMMELIG, ISOFORM A"/>
    <property type="match status" value="1"/>
</dbReference>
<feature type="domain" description="AB hydrolase-1" evidence="2">
    <location>
        <begin position="68"/>
        <end position="194"/>
    </location>
</feature>
<dbReference type="FunCoup" id="E4Y309">
    <property type="interactions" value="132"/>
</dbReference>
<dbReference type="InParanoid" id="E4Y309"/>
<organism evidence="3">
    <name type="scientific">Oikopleura dioica</name>
    <name type="common">Tunicate</name>
    <dbReference type="NCBI Taxonomy" id="34765"/>
    <lineage>
        <taxon>Eukaryota</taxon>
        <taxon>Metazoa</taxon>
        <taxon>Chordata</taxon>
        <taxon>Tunicata</taxon>
        <taxon>Appendicularia</taxon>
        <taxon>Copelata</taxon>
        <taxon>Oikopleuridae</taxon>
        <taxon>Oikopleura</taxon>
    </lineage>
</organism>
<dbReference type="SUPFAM" id="SSF53474">
    <property type="entry name" value="alpha/beta-Hydrolases"/>
    <property type="match status" value="1"/>
</dbReference>
<dbReference type="InterPro" id="IPR029058">
    <property type="entry name" value="AB_hydrolase_fold"/>
</dbReference>
<dbReference type="EMBL" id="FN653990">
    <property type="protein sequence ID" value="CBY16236.1"/>
    <property type="molecule type" value="Genomic_DNA"/>
</dbReference>
<dbReference type="Pfam" id="PF00561">
    <property type="entry name" value="Abhydrolase_1"/>
    <property type="match status" value="1"/>
</dbReference>
<dbReference type="AlphaFoldDB" id="E4Y309"/>
<gene>
    <name evidence="3" type="ORF">GSOID_T00016577001</name>
</gene>
<name>E4Y309_OIKDI</name>
<evidence type="ECO:0000256" key="1">
    <source>
        <dbReference type="ARBA" id="ARBA00038097"/>
    </source>
</evidence>
<dbReference type="GO" id="GO:0052689">
    <property type="term" value="F:carboxylic ester hydrolase activity"/>
    <property type="evidence" value="ECO:0007669"/>
    <property type="project" value="TreeGrafter"/>
</dbReference>
<reference evidence="3" key="1">
    <citation type="journal article" date="2010" name="Science">
        <title>Plasticity of animal genome architecture unmasked by rapid evolution of a pelagic tunicate.</title>
        <authorList>
            <person name="Denoeud F."/>
            <person name="Henriet S."/>
            <person name="Mungpakdee S."/>
            <person name="Aury J.M."/>
            <person name="Da Silva C."/>
            <person name="Brinkmann H."/>
            <person name="Mikhaleva J."/>
            <person name="Olsen L.C."/>
            <person name="Jubin C."/>
            <person name="Canestro C."/>
            <person name="Bouquet J.M."/>
            <person name="Danks G."/>
            <person name="Poulain J."/>
            <person name="Campsteijn C."/>
            <person name="Adamski M."/>
            <person name="Cross I."/>
            <person name="Yadetie F."/>
            <person name="Muffato M."/>
            <person name="Louis A."/>
            <person name="Butcher S."/>
            <person name="Tsagkogeorga G."/>
            <person name="Konrad A."/>
            <person name="Singh S."/>
            <person name="Jensen M.F."/>
            <person name="Cong E.H."/>
            <person name="Eikeseth-Otteraa H."/>
            <person name="Noel B."/>
            <person name="Anthouard V."/>
            <person name="Porcel B.M."/>
            <person name="Kachouri-Lafond R."/>
            <person name="Nishino A."/>
            <person name="Ugolini M."/>
            <person name="Chourrout P."/>
            <person name="Nishida H."/>
            <person name="Aasland R."/>
            <person name="Huzurbazar S."/>
            <person name="Westhof E."/>
            <person name="Delsuc F."/>
            <person name="Lehrach H."/>
            <person name="Reinhardt R."/>
            <person name="Weissenbach J."/>
            <person name="Roy S.W."/>
            <person name="Artiguenave F."/>
            <person name="Postlethwait J.H."/>
            <person name="Manak J.R."/>
            <person name="Thompson E.M."/>
            <person name="Jaillon O."/>
            <person name="Du Pasquier L."/>
            <person name="Boudinot P."/>
            <person name="Liberles D.A."/>
            <person name="Volff J.N."/>
            <person name="Philippe H."/>
            <person name="Lenhard B."/>
            <person name="Roest Crollius H."/>
            <person name="Wincker P."/>
            <person name="Chourrout D."/>
        </authorList>
    </citation>
    <scope>NUCLEOTIDE SEQUENCE [LARGE SCALE GENOMIC DNA]</scope>
</reference>
<proteinExistence type="inferred from homology"/>
<evidence type="ECO:0000313" key="3">
    <source>
        <dbReference type="EMBL" id="CBY16236.1"/>
    </source>
</evidence>
<dbReference type="Proteomes" id="UP000001307">
    <property type="component" value="Unassembled WGS sequence"/>
</dbReference>
<dbReference type="GO" id="GO:0055088">
    <property type="term" value="P:lipid homeostasis"/>
    <property type="evidence" value="ECO:0007669"/>
    <property type="project" value="TreeGrafter"/>
</dbReference>
<dbReference type="PANTHER" id="PTHR42886">
    <property type="entry name" value="RE40534P-RELATED"/>
    <property type="match status" value="1"/>
</dbReference>
<dbReference type="Gene3D" id="3.40.50.1820">
    <property type="entry name" value="alpha/beta hydrolase"/>
    <property type="match status" value="1"/>
</dbReference>
<evidence type="ECO:0000313" key="4">
    <source>
        <dbReference type="Proteomes" id="UP000001307"/>
    </source>
</evidence>
<comment type="similarity">
    <text evidence="1">Belongs to the peptidase S33 family. ABHD4/ABHD5 subfamily.</text>
</comment>
<dbReference type="GO" id="GO:0042171">
    <property type="term" value="F:lysophosphatidic acid acyltransferase activity"/>
    <property type="evidence" value="ECO:0007669"/>
    <property type="project" value="TreeGrafter"/>
</dbReference>
<dbReference type="InterPro" id="IPR000073">
    <property type="entry name" value="AB_hydrolase_1"/>
</dbReference>
<keyword evidence="4" id="KW-1185">Reference proteome</keyword>
<accession>E4Y309</accession>
<sequence>MLRFKNCQIKDLTYKSLSFAITSTPVPSPDPVKSLFSPTPVTFVDVKTDLGRTRCYWVREELKNNKAPLVLLHGWVAGTGCFYKNVAEMASDRAILMIDLPGFAQSERPQFPEEPEDEWIKSLKDTIAVQVPDDRTFWIGGHSFGGYLAARLAIEENFTAEGLILLDAWGIKEPEMTFEERVEKRLNWWQKILLKSYQRLGLKFGGMDIIRALPSSIGPKLIKAARKDLLATYGDEFLEYIFEINSAKPASGELAFSSLNAGFGYAKYPMGPRMLKNHKKIPKNIHFLYGGKSWLESSVGYQIIKELEENDPNFKCTVTVVDKASHHLQCTHPDQVNSVVNEILKSAEER</sequence>